<sequence length="563" mass="60665">MADLAVVELAVPFPKSVVPISSTHSSISDYQLKEHASSAAPIIEPTSVPGFSPGWRFYAIFGSLCIITLVVALDATTISVALPIISQALHGSAIEAFWSGTSFLLACTVFQPTFAAFSYSFGRKPMILFALMLFTIGAIVAAISENFTVLLGGRSIQGVGAGGMISLTEVVVTDLIPLRERGKWFGFLSITWAVGSVSGPLIGGSFAGSVSWRWIFWINLPFCGLGFVTIPLFLRLKKPQGELYDKLVSVDWVGAALLPASVTSFLIPLSWGGVMYSWSSWRTLVPLMLGVFGLIGFIVFESSIPHQPLVRMEIFKSRTALANYFGITVHGMLLWCLLYYLPLYYEAVKDYSPLISGVAVLPETFTVAPTALVAGILISISGRFRWAVWTGWSITVLGMGLLYLLSPTTSIPAWISLNLLPGLGIGLLFPGMEFAVQAAAGQNDVAYAAAMYNFMRAFGQSIGVALGGAVFQSQFKRELARYPELSGKASQLSQDASSLVQLIKAMAKDQPERAMIVHAYADSLKVLWAVMAGLAFVALVVSSLTKGLSLDEELVTDQGLRED</sequence>
<reference evidence="7 8" key="1">
    <citation type="journal article" date="2016" name="Nat. Commun.">
        <title>Ectomycorrhizal ecology is imprinted in the genome of the dominant symbiotic fungus Cenococcum geophilum.</title>
        <authorList>
            <consortium name="DOE Joint Genome Institute"/>
            <person name="Peter M."/>
            <person name="Kohler A."/>
            <person name="Ohm R.A."/>
            <person name="Kuo A."/>
            <person name="Krutzmann J."/>
            <person name="Morin E."/>
            <person name="Arend M."/>
            <person name="Barry K.W."/>
            <person name="Binder M."/>
            <person name="Choi C."/>
            <person name="Clum A."/>
            <person name="Copeland A."/>
            <person name="Grisel N."/>
            <person name="Haridas S."/>
            <person name="Kipfer T."/>
            <person name="LaButti K."/>
            <person name="Lindquist E."/>
            <person name="Lipzen A."/>
            <person name="Maire R."/>
            <person name="Meier B."/>
            <person name="Mihaltcheva S."/>
            <person name="Molinier V."/>
            <person name="Murat C."/>
            <person name="Poggeler S."/>
            <person name="Quandt C.A."/>
            <person name="Sperisen C."/>
            <person name="Tritt A."/>
            <person name="Tisserant E."/>
            <person name="Crous P.W."/>
            <person name="Henrissat B."/>
            <person name="Nehls U."/>
            <person name="Egli S."/>
            <person name="Spatafora J.W."/>
            <person name="Grigoriev I.V."/>
            <person name="Martin F.M."/>
        </authorList>
    </citation>
    <scope>NUCLEOTIDE SEQUENCE [LARGE SCALE GENOMIC DNA]</scope>
    <source>
        <strain evidence="7 8">CBS 207.34</strain>
    </source>
</reference>
<name>A0A8E2F361_9PEZI</name>
<feature type="transmembrane region" description="Helical" evidence="5">
    <location>
        <begin position="321"/>
        <end position="342"/>
    </location>
</feature>
<dbReference type="AlphaFoldDB" id="A0A8E2F361"/>
<proteinExistence type="predicted"/>
<feature type="transmembrane region" description="Helical" evidence="5">
    <location>
        <begin position="526"/>
        <end position="545"/>
    </location>
</feature>
<dbReference type="FunFam" id="1.20.1720.10:FF:000018">
    <property type="entry name" value="Putative MFS multidrug transporter"/>
    <property type="match status" value="1"/>
</dbReference>
<feature type="transmembrane region" description="Helical" evidence="5">
    <location>
        <begin position="155"/>
        <end position="172"/>
    </location>
</feature>
<feature type="transmembrane region" description="Helical" evidence="5">
    <location>
        <begin position="184"/>
        <end position="202"/>
    </location>
</feature>
<dbReference type="Pfam" id="PF07690">
    <property type="entry name" value="MFS_1"/>
    <property type="match status" value="1"/>
</dbReference>
<feature type="transmembrane region" description="Helical" evidence="5">
    <location>
        <begin position="57"/>
        <end position="85"/>
    </location>
</feature>
<comment type="subcellular location">
    <subcellularLocation>
        <location evidence="1">Membrane</location>
        <topology evidence="1">Multi-pass membrane protein</topology>
    </subcellularLocation>
</comment>
<organism evidence="7 8">
    <name type="scientific">Glonium stellatum</name>
    <dbReference type="NCBI Taxonomy" id="574774"/>
    <lineage>
        <taxon>Eukaryota</taxon>
        <taxon>Fungi</taxon>
        <taxon>Dikarya</taxon>
        <taxon>Ascomycota</taxon>
        <taxon>Pezizomycotina</taxon>
        <taxon>Dothideomycetes</taxon>
        <taxon>Pleosporomycetidae</taxon>
        <taxon>Gloniales</taxon>
        <taxon>Gloniaceae</taxon>
        <taxon>Glonium</taxon>
    </lineage>
</organism>
<dbReference type="Proteomes" id="UP000250140">
    <property type="component" value="Unassembled WGS sequence"/>
</dbReference>
<evidence type="ECO:0000256" key="2">
    <source>
        <dbReference type="ARBA" id="ARBA00022692"/>
    </source>
</evidence>
<dbReference type="GO" id="GO:0022857">
    <property type="term" value="F:transmembrane transporter activity"/>
    <property type="evidence" value="ECO:0007669"/>
    <property type="project" value="InterPro"/>
</dbReference>
<dbReference type="PANTHER" id="PTHR23501:SF59">
    <property type="entry name" value="MAJOR FACILITATOR SUPERFAMILY (MFS) PROFILE DOMAIN-CONTAINING PROTEIN-RELATED"/>
    <property type="match status" value="1"/>
</dbReference>
<feature type="transmembrane region" description="Helical" evidence="5">
    <location>
        <begin position="126"/>
        <end position="143"/>
    </location>
</feature>
<feature type="transmembrane region" description="Helical" evidence="5">
    <location>
        <begin position="354"/>
        <end position="379"/>
    </location>
</feature>
<evidence type="ECO:0000313" key="8">
    <source>
        <dbReference type="Proteomes" id="UP000250140"/>
    </source>
</evidence>
<evidence type="ECO:0000256" key="3">
    <source>
        <dbReference type="ARBA" id="ARBA00022989"/>
    </source>
</evidence>
<keyword evidence="2 5" id="KW-0812">Transmembrane</keyword>
<accession>A0A8E2F361</accession>
<dbReference type="GO" id="GO:0005886">
    <property type="term" value="C:plasma membrane"/>
    <property type="evidence" value="ECO:0007669"/>
    <property type="project" value="TreeGrafter"/>
</dbReference>
<dbReference type="InterPro" id="IPR011701">
    <property type="entry name" value="MFS"/>
</dbReference>
<dbReference type="SUPFAM" id="SSF103473">
    <property type="entry name" value="MFS general substrate transporter"/>
    <property type="match status" value="1"/>
</dbReference>
<feature type="domain" description="Major facilitator superfamily (MFS) profile" evidence="6">
    <location>
        <begin position="60"/>
        <end position="550"/>
    </location>
</feature>
<dbReference type="OrthoDB" id="2351791at2759"/>
<dbReference type="EMBL" id="KV749447">
    <property type="protein sequence ID" value="OCL09428.1"/>
    <property type="molecule type" value="Genomic_DNA"/>
</dbReference>
<dbReference type="Gene3D" id="1.20.1720.10">
    <property type="entry name" value="Multidrug resistance protein D"/>
    <property type="match status" value="1"/>
</dbReference>
<feature type="transmembrane region" description="Helical" evidence="5">
    <location>
        <begin position="214"/>
        <end position="236"/>
    </location>
</feature>
<dbReference type="PANTHER" id="PTHR23501">
    <property type="entry name" value="MAJOR FACILITATOR SUPERFAMILY"/>
    <property type="match status" value="1"/>
</dbReference>
<feature type="transmembrane region" description="Helical" evidence="5">
    <location>
        <begin position="386"/>
        <end position="405"/>
    </location>
</feature>
<evidence type="ECO:0000256" key="1">
    <source>
        <dbReference type="ARBA" id="ARBA00004141"/>
    </source>
</evidence>
<evidence type="ECO:0000259" key="6">
    <source>
        <dbReference type="PROSITE" id="PS50850"/>
    </source>
</evidence>
<keyword evidence="4 5" id="KW-0472">Membrane</keyword>
<evidence type="ECO:0000256" key="4">
    <source>
        <dbReference type="ARBA" id="ARBA00023136"/>
    </source>
</evidence>
<dbReference type="Gene3D" id="1.20.1250.20">
    <property type="entry name" value="MFS general substrate transporter like domains"/>
    <property type="match status" value="1"/>
</dbReference>
<evidence type="ECO:0000313" key="7">
    <source>
        <dbReference type="EMBL" id="OCL09428.1"/>
    </source>
</evidence>
<dbReference type="PRINTS" id="PR01036">
    <property type="entry name" value="TCRTETB"/>
</dbReference>
<keyword evidence="8" id="KW-1185">Reference proteome</keyword>
<feature type="transmembrane region" description="Helical" evidence="5">
    <location>
        <begin position="248"/>
        <end position="271"/>
    </location>
</feature>
<dbReference type="InterPro" id="IPR036259">
    <property type="entry name" value="MFS_trans_sf"/>
</dbReference>
<dbReference type="InterPro" id="IPR020846">
    <property type="entry name" value="MFS_dom"/>
</dbReference>
<evidence type="ECO:0000256" key="5">
    <source>
        <dbReference type="SAM" id="Phobius"/>
    </source>
</evidence>
<dbReference type="PROSITE" id="PS50850">
    <property type="entry name" value="MFS"/>
    <property type="match status" value="1"/>
</dbReference>
<gene>
    <name evidence="7" type="ORF">AOQ84DRAFT_388182</name>
</gene>
<keyword evidence="3 5" id="KW-1133">Transmembrane helix</keyword>
<protein>
    <submittedName>
        <fullName evidence="7">MFS general substrate transporter</fullName>
    </submittedName>
</protein>
<feature type="transmembrane region" description="Helical" evidence="5">
    <location>
        <begin position="97"/>
        <end position="119"/>
    </location>
</feature>
<feature type="transmembrane region" description="Helical" evidence="5">
    <location>
        <begin position="283"/>
        <end position="300"/>
    </location>
</feature>